<dbReference type="Proteomes" id="UP001150266">
    <property type="component" value="Unassembled WGS sequence"/>
</dbReference>
<keyword evidence="2" id="KW-1185">Reference proteome</keyword>
<dbReference type="EMBL" id="JAOTPV010000033">
    <property type="protein sequence ID" value="KAJ4469225.1"/>
    <property type="molecule type" value="Genomic_DNA"/>
</dbReference>
<accession>A0A9W9DGD6</accession>
<evidence type="ECO:0000313" key="1">
    <source>
        <dbReference type="EMBL" id="KAJ4469225.1"/>
    </source>
</evidence>
<comment type="caution">
    <text evidence="1">The sequence shown here is derived from an EMBL/GenBank/DDBJ whole genome shotgun (WGS) entry which is preliminary data.</text>
</comment>
<organism evidence="1 2">
    <name type="scientific">Lentinula aciculospora</name>
    <dbReference type="NCBI Taxonomy" id="153920"/>
    <lineage>
        <taxon>Eukaryota</taxon>
        <taxon>Fungi</taxon>
        <taxon>Dikarya</taxon>
        <taxon>Basidiomycota</taxon>
        <taxon>Agaricomycotina</taxon>
        <taxon>Agaricomycetes</taxon>
        <taxon>Agaricomycetidae</taxon>
        <taxon>Agaricales</taxon>
        <taxon>Marasmiineae</taxon>
        <taxon>Omphalotaceae</taxon>
        <taxon>Lentinula</taxon>
    </lineage>
</organism>
<evidence type="ECO:0000313" key="2">
    <source>
        <dbReference type="Proteomes" id="UP001150266"/>
    </source>
</evidence>
<sequence>MCFHASQAGLNLKALRHLSIASLQARVYFDDNKPYTVTSRLRRLLDQIKPPDQIEDLIQKTIGDFLEVQHNIGEVKVRFNKNKIPRFVDHNVTISVDWRNTEDHSQVHELKGIPRKGTLAFKPTRNDILAGHKMKSYQAFPLRKLIRHGTISKKGWRTEQRRFLILPHHLPHQIQIST</sequence>
<name>A0A9W9DGD6_9AGAR</name>
<gene>
    <name evidence="1" type="ORF">J3R30DRAFT_1577459</name>
</gene>
<proteinExistence type="predicted"/>
<protein>
    <submittedName>
        <fullName evidence="1">Uncharacterized protein</fullName>
    </submittedName>
</protein>
<dbReference type="AlphaFoldDB" id="A0A9W9DGD6"/>
<reference evidence="1" key="1">
    <citation type="submission" date="2022-08" db="EMBL/GenBank/DDBJ databases">
        <title>A Global Phylogenomic Analysis of the Shiitake Genus Lentinula.</title>
        <authorList>
            <consortium name="DOE Joint Genome Institute"/>
            <person name="Sierra-Patev S."/>
            <person name="Min B."/>
            <person name="Naranjo-Ortiz M."/>
            <person name="Looney B."/>
            <person name="Konkel Z."/>
            <person name="Slot J.C."/>
            <person name="Sakamoto Y."/>
            <person name="Steenwyk J.L."/>
            <person name="Rokas A."/>
            <person name="Carro J."/>
            <person name="Camarero S."/>
            <person name="Ferreira P."/>
            <person name="Molpeceres G."/>
            <person name="Ruiz-Duenas F.J."/>
            <person name="Serrano A."/>
            <person name="Henrissat B."/>
            <person name="Drula E."/>
            <person name="Hughes K.W."/>
            <person name="Mata J.L."/>
            <person name="Ishikawa N.K."/>
            <person name="Vargas-Isla R."/>
            <person name="Ushijima S."/>
            <person name="Smith C.A."/>
            <person name="Ahrendt S."/>
            <person name="Andreopoulos W."/>
            <person name="He G."/>
            <person name="Labutti K."/>
            <person name="Lipzen A."/>
            <person name="Ng V."/>
            <person name="Riley R."/>
            <person name="Sandor L."/>
            <person name="Barry K."/>
            <person name="Martinez A.T."/>
            <person name="Xiao Y."/>
            <person name="Gibbons J.G."/>
            <person name="Terashima K."/>
            <person name="Grigoriev I.V."/>
            <person name="Hibbett D.S."/>
        </authorList>
    </citation>
    <scope>NUCLEOTIDE SEQUENCE</scope>
    <source>
        <strain evidence="1">JLM2183</strain>
    </source>
</reference>